<keyword evidence="3 9" id="KW-0812">Transmembrane</keyword>
<evidence type="ECO:0000256" key="2">
    <source>
        <dbReference type="ARBA" id="ARBA00022475"/>
    </source>
</evidence>
<dbReference type="PANTHER" id="PTHR24247">
    <property type="entry name" value="5-HYDROXYTRYPTAMINE RECEPTOR"/>
    <property type="match status" value="1"/>
</dbReference>
<dbReference type="GO" id="GO:0030594">
    <property type="term" value="F:neurotransmitter receptor activity"/>
    <property type="evidence" value="ECO:0007669"/>
    <property type="project" value="TreeGrafter"/>
</dbReference>
<dbReference type="GO" id="GO:0005886">
    <property type="term" value="C:plasma membrane"/>
    <property type="evidence" value="ECO:0007669"/>
    <property type="project" value="UniProtKB-SubCell"/>
</dbReference>
<dbReference type="Gene3D" id="1.20.1070.10">
    <property type="entry name" value="Rhodopsin 7-helix transmembrane proteins"/>
    <property type="match status" value="1"/>
</dbReference>
<dbReference type="GO" id="GO:0007187">
    <property type="term" value="P:G protein-coupled receptor signaling pathway, coupled to cyclic nucleotide second messenger"/>
    <property type="evidence" value="ECO:0007669"/>
    <property type="project" value="TreeGrafter"/>
</dbReference>
<keyword evidence="8 9" id="KW-0807">Transducer</keyword>
<evidence type="ECO:0000313" key="13">
    <source>
        <dbReference type="WBParaSite" id="Hba_05510"/>
    </source>
</evidence>
<dbReference type="GO" id="GO:0045202">
    <property type="term" value="C:synapse"/>
    <property type="evidence" value="ECO:0007669"/>
    <property type="project" value="GOC"/>
</dbReference>
<keyword evidence="12" id="KW-1185">Reference proteome</keyword>
<feature type="transmembrane region" description="Helical" evidence="10">
    <location>
        <begin position="171"/>
        <end position="192"/>
    </location>
</feature>
<keyword evidence="2" id="KW-1003">Cell membrane</keyword>
<dbReference type="GO" id="GO:0007268">
    <property type="term" value="P:chemical synaptic transmission"/>
    <property type="evidence" value="ECO:0007669"/>
    <property type="project" value="TreeGrafter"/>
</dbReference>
<comment type="subcellular location">
    <subcellularLocation>
        <location evidence="1">Cell membrane</location>
        <topology evidence="1">Multi-pass membrane protein</topology>
    </subcellularLocation>
</comment>
<feature type="domain" description="G-protein coupled receptors family 1 profile" evidence="11">
    <location>
        <begin position="126"/>
        <end position="234"/>
    </location>
</feature>
<dbReference type="GO" id="GO:0030425">
    <property type="term" value="C:dendrite"/>
    <property type="evidence" value="ECO:0007669"/>
    <property type="project" value="TreeGrafter"/>
</dbReference>
<evidence type="ECO:0000256" key="3">
    <source>
        <dbReference type="ARBA" id="ARBA00022692"/>
    </source>
</evidence>
<keyword evidence="7 9" id="KW-0675">Receptor</keyword>
<dbReference type="PRINTS" id="PR00237">
    <property type="entry name" value="GPCRRHODOPSN"/>
</dbReference>
<reference evidence="13" key="1">
    <citation type="submission" date="2016-11" db="UniProtKB">
        <authorList>
            <consortium name="WormBaseParasite"/>
        </authorList>
    </citation>
    <scope>IDENTIFICATION</scope>
</reference>
<organism evidence="12 13">
    <name type="scientific">Heterorhabditis bacteriophora</name>
    <name type="common">Entomopathogenic nematode worm</name>
    <dbReference type="NCBI Taxonomy" id="37862"/>
    <lineage>
        <taxon>Eukaryota</taxon>
        <taxon>Metazoa</taxon>
        <taxon>Ecdysozoa</taxon>
        <taxon>Nematoda</taxon>
        <taxon>Chromadorea</taxon>
        <taxon>Rhabditida</taxon>
        <taxon>Rhabditina</taxon>
        <taxon>Rhabditomorpha</taxon>
        <taxon>Strongyloidea</taxon>
        <taxon>Heterorhabditidae</taxon>
        <taxon>Heterorhabditis</taxon>
    </lineage>
</organism>
<evidence type="ECO:0000256" key="7">
    <source>
        <dbReference type="ARBA" id="ARBA00023170"/>
    </source>
</evidence>
<dbReference type="GO" id="GO:0004993">
    <property type="term" value="F:G protein-coupled serotonin receptor activity"/>
    <property type="evidence" value="ECO:0007669"/>
    <property type="project" value="TreeGrafter"/>
</dbReference>
<dbReference type="AlphaFoldDB" id="A0A1I7WKE9"/>
<evidence type="ECO:0000256" key="4">
    <source>
        <dbReference type="ARBA" id="ARBA00022989"/>
    </source>
</evidence>
<proteinExistence type="inferred from homology"/>
<dbReference type="InterPro" id="IPR000276">
    <property type="entry name" value="GPCR_Rhodpsn"/>
</dbReference>
<accession>A0A1I7WKE9</accession>
<dbReference type="PANTHER" id="PTHR24247:SF202">
    <property type="entry name" value="5-HYDROXYTRYPTAMINE RECEPTOR 1"/>
    <property type="match status" value="1"/>
</dbReference>
<evidence type="ECO:0000256" key="6">
    <source>
        <dbReference type="ARBA" id="ARBA00023136"/>
    </source>
</evidence>
<evidence type="ECO:0000259" key="11">
    <source>
        <dbReference type="PROSITE" id="PS50262"/>
    </source>
</evidence>
<protein>
    <submittedName>
        <fullName evidence="13">G_PROTEIN_RECEP_F1_2 domain-containing protein</fullName>
    </submittedName>
</protein>
<evidence type="ECO:0000256" key="1">
    <source>
        <dbReference type="ARBA" id="ARBA00004651"/>
    </source>
</evidence>
<dbReference type="PROSITE" id="PS50262">
    <property type="entry name" value="G_PROTEIN_RECEP_F1_2"/>
    <property type="match status" value="1"/>
</dbReference>
<evidence type="ECO:0000313" key="12">
    <source>
        <dbReference type="Proteomes" id="UP000095283"/>
    </source>
</evidence>
<dbReference type="Pfam" id="PF00001">
    <property type="entry name" value="7tm_1"/>
    <property type="match status" value="1"/>
</dbReference>
<dbReference type="PROSITE" id="PS00237">
    <property type="entry name" value="G_PROTEIN_RECEP_F1_1"/>
    <property type="match status" value="1"/>
</dbReference>
<evidence type="ECO:0000256" key="9">
    <source>
        <dbReference type="RuleBase" id="RU000688"/>
    </source>
</evidence>
<dbReference type="Proteomes" id="UP000095283">
    <property type="component" value="Unplaced"/>
</dbReference>
<evidence type="ECO:0000256" key="5">
    <source>
        <dbReference type="ARBA" id="ARBA00023040"/>
    </source>
</evidence>
<evidence type="ECO:0000256" key="10">
    <source>
        <dbReference type="SAM" id="Phobius"/>
    </source>
</evidence>
<feature type="transmembrane region" description="Helical" evidence="10">
    <location>
        <begin position="129"/>
        <end position="150"/>
    </location>
</feature>
<keyword evidence="4 10" id="KW-1133">Transmembrane helix</keyword>
<evidence type="ECO:0000256" key="8">
    <source>
        <dbReference type="ARBA" id="ARBA00023224"/>
    </source>
</evidence>
<keyword evidence="6 10" id="KW-0472">Membrane</keyword>
<keyword evidence="5 9" id="KW-0297">G-protein coupled receptor</keyword>
<dbReference type="WBParaSite" id="Hba_05510">
    <property type="protein sequence ID" value="Hba_05510"/>
    <property type="gene ID" value="Hba_05510"/>
</dbReference>
<sequence length="234" mass="26344">MSFGPPVVSGLAPFSAVATPRALRTIDYSRETTEQKEDQIEQRAGATPTFVWAKHSRKVEVTCTSISRMNDKILEGEKSLSLSASSNTPVRKTRSLRKTRTHLSTPWKRRLLPCLCKPNKSSHLSMCKLYTTADLTLCTASIVNLCVISVDRYLIISRPLRYSAIRTTCRILIYIVVVWLIAALVSLSSHIISNLLDNDGTDSRNCQGQFCQVMRSVRIILRNEVQILFQPIFI</sequence>
<dbReference type="SUPFAM" id="SSF81321">
    <property type="entry name" value="Family A G protein-coupled receptor-like"/>
    <property type="match status" value="1"/>
</dbReference>
<name>A0A1I7WKE9_HETBA</name>
<comment type="similarity">
    <text evidence="9">Belongs to the G-protein coupled receptor 1 family.</text>
</comment>
<dbReference type="InterPro" id="IPR017452">
    <property type="entry name" value="GPCR_Rhodpsn_7TM"/>
</dbReference>